<keyword evidence="1" id="KW-0040">ANK repeat</keyword>
<dbReference type="Proteomes" id="UP000187406">
    <property type="component" value="Unassembled WGS sequence"/>
</dbReference>
<evidence type="ECO:0000313" key="3">
    <source>
        <dbReference type="Proteomes" id="UP000187406"/>
    </source>
</evidence>
<reference evidence="3" key="1">
    <citation type="submission" date="2016-04" db="EMBL/GenBank/DDBJ databases">
        <title>Cephalotus genome sequencing.</title>
        <authorList>
            <person name="Fukushima K."/>
            <person name="Hasebe M."/>
            <person name="Fang X."/>
        </authorList>
    </citation>
    <scope>NUCLEOTIDE SEQUENCE [LARGE SCALE GENOMIC DNA]</scope>
    <source>
        <strain evidence="3">cv. St1</strain>
    </source>
</reference>
<dbReference type="SUPFAM" id="SSF81296">
    <property type="entry name" value="E set domains"/>
    <property type="match status" value="1"/>
</dbReference>
<name>A0A1Q3BY37_CEPFO</name>
<proteinExistence type="predicted"/>
<protein>
    <submittedName>
        <fullName evidence="2">Uncharacterized protein</fullName>
    </submittedName>
</protein>
<organism evidence="2 3">
    <name type="scientific">Cephalotus follicularis</name>
    <name type="common">Albany pitcher plant</name>
    <dbReference type="NCBI Taxonomy" id="3775"/>
    <lineage>
        <taxon>Eukaryota</taxon>
        <taxon>Viridiplantae</taxon>
        <taxon>Streptophyta</taxon>
        <taxon>Embryophyta</taxon>
        <taxon>Tracheophyta</taxon>
        <taxon>Spermatophyta</taxon>
        <taxon>Magnoliopsida</taxon>
        <taxon>eudicotyledons</taxon>
        <taxon>Gunneridae</taxon>
        <taxon>Pentapetalae</taxon>
        <taxon>rosids</taxon>
        <taxon>fabids</taxon>
        <taxon>Oxalidales</taxon>
        <taxon>Cephalotaceae</taxon>
        <taxon>Cephalotus</taxon>
    </lineage>
</organism>
<dbReference type="InParanoid" id="A0A1Q3BY37"/>
<accession>A0A1Q3BY37</accession>
<dbReference type="InterPro" id="IPR013783">
    <property type="entry name" value="Ig-like_fold"/>
</dbReference>
<dbReference type="GO" id="GO:0005634">
    <property type="term" value="C:nucleus"/>
    <property type="evidence" value="ECO:0007669"/>
    <property type="project" value="TreeGrafter"/>
</dbReference>
<dbReference type="AlphaFoldDB" id="A0A1Q3BY37"/>
<evidence type="ECO:0000256" key="1">
    <source>
        <dbReference type="ARBA" id="ARBA00023043"/>
    </source>
</evidence>
<keyword evidence="3" id="KW-1185">Reference proteome</keyword>
<dbReference type="GO" id="GO:0003690">
    <property type="term" value="F:double-stranded DNA binding"/>
    <property type="evidence" value="ECO:0007669"/>
    <property type="project" value="TreeGrafter"/>
</dbReference>
<dbReference type="PANTHER" id="PTHR23335">
    <property type="entry name" value="CALMODULIN-BINDING TRANSCRIPTION ACTIVATOR CAMTA"/>
    <property type="match status" value="1"/>
</dbReference>
<dbReference type="OrthoDB" id="407555at2759"/>
<sequence length="267" mass="29859">MQSSQTLGGQANPDMHNIYSSQVYTADSSNNLNNDCLQSQDSFGQWMSYIMTDTPASVDDPSLESSMSSSHATFSSPSVELHLSSVPDQIFTVTDFSPSWACTAETTKVLVTRTFHEEYQHIKKSKKFCVCGDVCVPAEIVQVGVYRCFVLPNAPGVVNLYMSFDGQKPISQIMSFEYRTPILHDPVISSEDKTKWEDFQLQIRLAYLLFSKPKSLDLLSSKVLPNALKEAKKFEDKTSNIANSWAYLIKAIENNRTSFALAKDCLN</sequence>
<dbReference type="Gene3D" id="2.60.40.10">
    <property type="entry name" value="Immunoglobulins"/>
    <property type="match status" value="1"/>
</dbReference>
<dbReference type="PANTHER" id="PTHR23335:SF3">
    <property type="entry name" value="CALMODULIN-BINDING TRANSCRIPTION ACTIVATOR 5"/>
    <property type="match status" value="1"/>
</dbReference>
<dbReference type="GO" id="GO:0006357">
    <property type="term" value="P:regulation of transcription by RNA polymerase II"/>
    <property type="evidence" value="ECO:0007669"/>
    <property type="project" value="TreeGrafter"/>
</dbReference>
<dbReference type="GO" id="GO:0003712">
    <property type="term" value="F:transcription coregulator activity"/>
    <property type="evidence" value="ECO:0007669"/>
    <property type="project" value="TreeGrafter"/>
</dbReference>
<gene>
    <name evidence="2" type="ORF">CFOL_v3_16277</name>
</gene>
<dbReference type="InterPro" id="IPR014756">
    <property type="entry name" value="Ig_E-set"/>
</dbReference>
<dbReference type="EMBL" id="BDDD01001041">
    <property type="protein sequence ID" value="GAV72789.1"/>
    <property type="molecule type" value="Genomic_DNA"/>
</dbReference>
<comment type="caution">
    <text evidence="2">The sequence shown here is derived from an EMBL/GenBank/DDBJ whole genome shotgun (WGS) entry which is preliminary data.</text>
</comment>
<evidence type="ECO:0000313" key="2">
    <source>
        <dbReference type="EMBL" id="GAV72789.1"/>
    </source>
</evidence>